<dbReference type="RefSeq" id="XP_052742886.1">
    <property type="nucleotide sequence ID" value="XM_052886926.1"/>
</dbReference>
<proteinExistence type="predicted"/>
<dbReference type="Proteomes" id="UP001652582">
    <property type="component" value="Chromosome 18"/>
</dbReference>
<evidence type="ECO:0000313" key="2">
    <source>
        <dbReference type="RefSeq" id="XP_052742886.1"/>
    </source>
</evidence>
<keyword evidence="1" id="KW-1185">Reference proteome</keyword>
<sequence>MKNYRIRFDAKSELYVAYVLYMKTIAANLTGEQAKELVLKLARAEYLENWFTYKKVEPLIKRLKSEERSSFKKQVFVDKAIDCKVKDWPYPLPKPLVLKVEDKAHVFKDIQREPCKYEIEYLTNHYFGAGMLKPQVMEKCDLFAHEYNLVCDYAATCDPWKSPLNQLFNRYRFIGFEQTFVHNKNLLAESTTEGRLNIMLVLVSKSGGVPEQVEKFLKLMVERHKNEPTTLRAAVIRSLVKRGSAWRLPENVWSLVLQFGVDIGLDGAETDPTCREGLHAVVLRHLLADVQISPALLTGFLRQFSTFTEYKLNLEEKKLVAKRLPPLILSSDANAFLTHLSNIKLI</sequence>
<accession>A0ABM3LV02</accession>
<evidence type="ECO:0000313" key="1">
    <source>
        <dbReference type="Proteomes" id="UP001652582"/>
    </source>
</evidence>
<gene>
    <name evidence="2" type="primary">LOC128198948</name>
</gene>
<reference evidence="2" key="1">
    <citation type="submission" date="2025-08" db="UniProtKB">
        <authorList>
            <consortium name="RefSeq"/>
        </authorList>
    </citation>
    <scope>IDENTIFICATION</scope>
</reference>
<organism evidence="1 2">
    <name type="scientific">Bicyclus anynana</name>
    <name type="common">Squinting bush brown butterfly</name>
    <dbReference type="NCBI Taxonomy" id="110368"/>
    <lineage>
        <taxon>Eukaryota</taxon>
        <taxon>Metazoa</taxon>
        <taxon>Ecdysozoa</taxon>
        <taxon>Arthropoda</taxon>
        <taxon>Hexapoda</taxon>
        <taxon>Insecta</taxon>
        <taxon>Pterygota</taxon>
        <taxon>Neoptera</taxon>
        <taxon>Endopterygota</taxon>
        <taxon>Lepidoptera</taxon>
        <taxon>Glossata</taxon>
        <taxon>Ditrysia</taxon>
        <taxon>Papilionoidea</taxon>
        <taxon>Nymphalidae</taxon>
        <taxon>Satyrinae</taxon>
        <taxon>Satyrini</taxon>
        <taxon>Mycalesina</taxon>
        <taxon>Bicyclus</taxon>
    </lineage>
</organism>
<protein>
    <submittedName>
        <fullName evidence="2">Uncharacterized protein LOC128198948</fullName>
    </submittedName>
</protein>
<name>A0ABM3LV02_BICAN</name>
<dbReference type="GeneID" id="128198948"/>